<dbReference type="NCBIfam" id="TIGR01220">
    <property type="entry name" value="Pmev_kin_Gr_pos"/>
    <property type="match status" value="1"/>
</dbReference>
<dbReference type="SUPFAM" id="SSF54211">
    <property type="entry name" value="Ribosomal protein S5 domain 2-like"/>
    <property type="match status" value="1"/>
</dbReference>
<name>A0AAW9HR85_9ACTO</name>
<dbReference type="RefSeq" id="WP_320756134.1">
    <property type="nucleotide sequence ID" value="NZ_JAWNGC010000001.1"/>
</dbReference>
<dbReference type="EC" id="2.7.4.2" evidence="2"/>
<evidence type="ECO:0000259" key="9">
    <source>
        <dbReference type="Pfam" id="PF08544"/>
    </source>
</evidence>
<evidence type="ECO:0000256" key="5">
    <source>
        <dbReference type="ARBA" id="ARBA00022777"/>
    </source>
</evidence>
<evidence type="ECO:0000256" key="7">
    <source>
        <dbReference type="SAM" id="MobiDB-lite"/>
    </source>
</evidence>
<dbReference type="PANTHER" id="PTHR31814:SF2">
    <property type="entry name" value="PHOSPHOMEVALONATE KINASE"/>
    <property type="match status" value="1"/>
</dbReference>
<evidence type="ECO:0000259" key="8">
    <source>
        <dbReference type="Pfam" id="PF00288"/>
    </source>
</evidence>
<dbReference type="GO" id="GO:0004631">
    <property type="term" value="F:phosphomevalonate kinase activity"/>
    <property type="evidence" value="ECO:0007669"/>
    <property type="project" value="UniProtKB-EC"/>
</dbReference>
<evidence type="ECO:0000256" key="2">
    <source>
        <dbReference type="ARBA" id="ARBA00012958"/>
    </source>
</evidence>
<dbReference type="InterPro" id="IPR020568">
    <property type="entry name" value="Ribosomal_Su5_D2-typ_SF"/>
</dbReference>
<reference evidence="10" key="1">
    <citation type="submission" date="2023-10" db="EMBL/GenBank/DDBJ databases">
        <title>Whole Genome based description of the genera Actinobaculum and Actinotignum reveals a complex phylogenetic relationship within the species included in the genus Actinotignum.</title>
        <authorList>
            <person name="Jensen C.S."/>
            <person name="Dargis R."/>
            <person name="Kemp M."/>
            <person name="Christensen J.J."/>
        </authorList>
    </citation>
    <scope>NUCLEOTIDE SEQUENCE</scope>
    <source>
        <strain evidence="10">SLA_B511</strain>
    </source>
</reference>
<evidence type="ECO:0000256" key="6">
    <source>
        <dbReference type="ARBA" id="ARBA00022840"/>
    </source>
</evidence>
<dbReference type="InterPro" id="IPR013750">
    <property type="entry name" value="GHMP_kinase_C_dom"/>
</dbReference>
<keyword evidence="6" id="KW-0067">ATP-binding</keyword>
<dbReference type="Pfam" id="PF08544">
    <property type="entry name" value="GHMP_kinases_C"/>
    <property type="match status" value="1"/>
</dbReference>
<dbReference type="AlphaFoldDB" id="A0AAW9HR85"/>
<keyword evidence="3 10" id="KW-0808">Transferase</keyword>
<dbReference type="InterPro" id="IPR035102">
    <property type="entry name" value="Phosphomevalonate_kinase"/>
</dbReference>
<keyword evidence="5 10" id="KW-0418">Kinase</keyword>
<accession>A0AAW9HR85</accession>
<dbReference type="Pfam" id="PF00288">
    <property type="entry name" value="GHMP_kinases_N"/>
    <property type="match status" value="1"/>
</dbReference>
<evidence type="ECO:0000256" key="3">
    <source>
        <dbReference type="ARBA" id="ARBA00022679"/>
    </source>
</evidence>
<comment type="caution">
    <text evidence="10">The sequence shown here is derived from an EMBL/GenBank/DDBJ whole genome shotgun (WGS) entry which is preliminary data.</text>
</comment>
<dbReference type="PANTHER" id="PTHR31814">
    <property type="match status" value="1"/>
</dbReference>
<proteinExistence type="predicted"/>
<gene>
    <name evidence="10" type="ORF">R6G80_00165</name>
</gene>
<evidence type="ECO:0000256" key="1">
    <source>
        <dbReference type="ARBA" id="ARBA00005017"/>
    </source>
</evidence>
<dbReference type="Proteomes" id="UP001281731">
    <property type="component" value="Unassembled WGS sequence"/>
</dbReference>
<dbReference type="GO" id="GO:0005524">
    <property type="term" value="F:ATP binding"/>
    <property type="evidence" value="ECO:0007669"/>
    <property type="project" value="UniProtKB-KW"/>
</dbReference>
<evidence type="ECO:0000313" key="10">
    <source>
        <dbReference type="EMBL" id="MDY5154149.1"/>
    </source>
</evidence>
<dbReference type="Gene3D" id="3.30.70.890">
    <property type="entry name" value="GHMP kinase, C-terminal domain"/>
    <property type="match status" value="1"/>
</dbReference>
<dbReference type="PRINTS" id="PR00959">
    <property type="entry name" value="MEVGALKINASE"/>
</dbReference>
<dbReference type="EMBL" id="JAWNGC010000001">
    <property type="protein sequence ID" value="MDY5154149.1"/>
    <property type="molecule type" value="Genomic_DNA"/>
</dbReference>
<protein>
    <recommendedName>
        <fullName evidence="2">phosphomevalonate kinase</fullName>
        <ecNumber evidence="2">2.7.4.2</ecNumber>
    </recommendedName>
</protein>
<feature type="domain" description="GHMP kinase N-terminal" evidence="8">
    <location>
        <begin position="82"/>
        <end position="169"/>
    </location>
</feature>
<evidence type="ECO:0000313" key="11">
    <source>
        <dbReference type="Proteomes" id="UP001281731"/>
    </source>
</evidence>
<comment type="pathway">
    <text evidence="1">Isoprenoid biosynthesis; isopentenyl diphosphate biosynthesis via mevalonate pathway; isopentenyl diphosphate from (R)-mevalonate: step 2/3.</text>
</comment>
<feature type="compositionally biased region" description="Low complexity" evidence="7">
    <location>
        <begin position="375"/>
        <end position="386"/>
    </location>
</feature>
<sequence length="412" mass="44214">MIHTRAPGKLYVAGEYAIVQPERVAVIVAVNKFIHVKLTLADGEGTIRTRGGHFAPIVWRHVDGVPVFDAVREDYVANAITTIEKLRAERSFEARLYDIEISSELVEDDGRKYGLGSSAAITVAIIDAVAQLYGIELSRLDVYKLAMISVVRREPKASGGDIAAAVLRGWVLYRSPERAKIREFAERNSVTSTLQSSVWDEVCMVQLPPARADFLVGWTGTPASTEYAVSKVTSRSRTRAGVASQAVTELFKSSDAMVKSLVGHLRAGESIAHDIRQARSILNALERETGVVIETPLLKHLADCAENCGGVGKSSGAGGGDCGIAFMPEGSDHAELLSQWRSAGIEPLPLRVTPPAEPHAGASATSCVKVSAKVSAENRAESSSNSYIDSHPLPRGTSPGTNETHTTKEESE</sequence>
<organism evidence="10 11">
    <name type="scientific">Actinotignum urinale</name>
    <dbReference type="NCBI Taxonomy" id="190146"/>
    <lineage>
        <taxon>Bacteria</taxon>
        <taxon>Bacillati</taxon>
        <taxon>Actinomycetota</taxon>
        <taxon>Actinomycetes</taxon>
        <taxon>Actinomycetales</taxon>
        <taxon>Actinomycetaceae</taxon>
        <taxon>Actinotignum</taxon>
    </lineage>
</organism>
<evidence type="ECO:0000256" key="4">
    <source>
        <dbReference type="ARBA" id="ARBA00022741"/>
    </source>
</evidence>
<dbReference type="InterPro" id="IPR036554">
    <property type="entry name" value="GHMP_kinase_C_sf"/>
</dbReference>
<dbReference type="SUPFAM" id="SSF55060">
    <property type="entry name" value="GHMP Kinase, C-terminal domain"/>
    <property type="match status" value="1"/>
</dbReference>
<feature type="domain" description="GHMP kinase C-terminal" evidence="9">
    <location>
        <begin position="272"/>
        <end position="344"/>
    </location>
</feature>
<feature type="region of interest" description="Disordered" evidence="7">
    <location>
        <begin position="351"/>
        <end position="412"/>
    </location>
</feature>
<keyword evidence="4" id="KW-0547">Nucleotide-binding</keyword>
<dbReference type="Gene3D" id="3.30.230.10">
    <property type="match status" value="1"/>
</dbReference>
<dbReference type="InterPro" id="IPR006204">
    <property type="entry name" value="GHMP_kinase_N_dom"/>
</dbReference>
<dbReference type="InterPro" id="IPR005917">
    <property type="entry name" value="Pmev_kinase_bact"/>
</dbReference>
<dbReference type="InterPro" id="IPR014721">
    <property type="entry name" value="Ribsml_uS5_D2-typ_fold_subgr"/>
</dbReference>